<evidence type="ECO:0000256" key="5">
    <source>
        <dbReference type="HAMAP-Rule" id="MF_00014"/>
    </source>
</evidence>
<proteinExistence type="inferred from homology"/>
<organism evidence="8 9">
    <name type="scientific">Methylomusa anaerophila</name>
    <dbReference type="NCBI Taxonomy" id="1930071"/>
    <lineage>
        <taxon>Bacteria</taxon>
        <taxon>Bacillati</taxon>
        <taxon>Bacillota</taxon>
        <taxon>Negativicutes</taxon>
        <taxon>Selenomonadales</taxon>
        <taxon>Sporomusaceae</taxon>
        <taxon>Methylomusa</taxon>
    </lineage>
</organism>
<dbReference type="InterPro" id="IPR056792">
    <property type="entry name" value="PRC_RimM"/>
</dbReference>
<feature type="domain" description="RimM N-terminal" evidence="6">
    <location>
        <begin position="9"/>
        <end position="87"/>
    </location>
</feature>
<comment type="subunit">
    <text evidence="5">Binds ribosomal protein uS19.</text>
</comment>
<dbReference type="Pfam" id="PF24986">
    <property type="entry name" value="PRC_RimM"/>
    <property type="match status" value="1"/>
</dbReference>
<dbReference type="PANTHER" id="PTHR33692:SF1">
    <property type="entry name" value="RIBOSOME MATURATION FACTOR RIMM"/>
    <property type="match status" value="1"/>
</dbReference>
<dbReference type="InterPro" id="IPR011961">
    <property type="entry name" value="RimM"/>
</dbReference>
<dbReference type="SUPFAM" id="SSF50346">
    <property type="entry name" value="PRC-barrel domain"/>
    <property type="match status" value="1"/>
</dbReference>
<comment type="domain">
    <text evidence="5">The PRC barrel domain binds ribosomal protein uS19.</text>
</comment>
<comment type="similarity">
    <text evidence="5">Belongs to the RimM family.</text>
</comment>
<evidence type="ECO:0000259" key="6">
    <source>
        <dbReference type="Pfam" id="PF01782"/>
    </source>
</evidence>
<dbReference type="Gene3D" id="2.40.30.60">
    <property type="entry name" value="RimM"/>
    <property type="match status" value="1"/>
</dbReference>
<keyword evidence="9" id="KW-1185">Reference proteome</keyword>
<keyword evidence="2 5" id="KW-0690">Ribosome biogenesis</keyword>
<dbReference type="HAMAP" id="MF_00014">
    <property type="entry name" value="Ribosome_mat_RimM"/>
    <property type="match status" value="1"/>
</dbReference>
<dbReference type="RefSeq" id="WP_126310073.1">
    <property type="nucleotide sequence ID" value="NZ_AP018449.1"/>
</dbReference>
<protein>
    <recommendedName>
        <fullName evidence="5">Ribosome maturation factor RimM</fullName>
    </recommendedName>
</protein>
<dbReference type="EMBL" id="AP018449">
    <property type="protein sequence ID" value="BBB93216.1"/>
    <property type="molecule type" value="Genomic_DNA"/>
</dbReference>
<dbReference type="Proteomes" id="UP000276437">
    <property type="component" value="Chromosome"/>
</dbReference>
<keyword evidence="4 5" id="KW-0143">Chaperone</keyword>
<dbReference type="GO" id="GO:0005840">
    <property type="term" value="C:ribosome"/>
    <property type="evidence" value="ECO:0007669"/>
    <property type="project" value="InterPro"/>
</dbReference>
<dbReference type="GO" id="GO:0043022">
    <property type="term" value="F:ribosome binding"/>
    <property type="evidence" value="ECO:0007669"/>
    <property type="project" value="InterPro"/>
</dbReference>
<evidence type="ECO:0000259" key="7">
    <source>
        <dbReference type="Pfam" id="PF24986"/>
    </source>
</evidence>
<keyword evidence="1 5" id="KW-0963">Cytoplasm</keyword>
<dbReference type="PANTHER" id="PTHR33692">
    <property type="entry name" value="RIBOSOME MATURATION FACTOR RIMM"/>
    <property type="match status" value="1"/>
</dbReference>
<evidence type="ECO:0000256" key="1">
    <source>
        <dbReference type="ARBA" id="ARBA00022490"/>
    </source>
</evidence>
<dbReference type="KEGG" id="mana:MAMMFC1_03925"/>
<dbReference type="SUPFAM" id="SSF50447">
    <property type="entry name" value="Translation proteins"/>
    <property type="match status" value="1"/>
</dbReference>
<dbReference type="GO" id="GO:0006364">
    <property type="term" value="P:rRNA processing"/>
    <property type="evidence" value="ECO:0007669"/>
    <property type="project" value="UniProtKB-UniRule"/>
</dbReference>
<feature type="domain" description="Ribosome maturation factor RimM PRC barrel" evidence="7">
    <location>
        <begin position="100"/>
        <end position="168"/>
    </location>
</feature>
<sequence>MADQELYSIGKIVAPHGVRGDVRIIPLTDFPERFQDLKTVYVEDSTRKVEVKSVRYHKQFILLKFVGYNTMNDVEQFRGKLLKVPREELMILPAGHYYVFDIIGLKVYEESGDYLGTITDVLETGSNDVYVIEKEENQKPILIPALKKVVKRIDIAGKQMIVALQEEWE</sequence>
<keyword evidence="3 5" id="KW-0698">rRNA processing</keyword>
<name>A0A348AQ68_9FIRM</name>
<evidence type="ECO:0000313" key="8">
    <source>
        <dbReference type="EMBL" id="BBB93216.1"/>
    </source>
</evidence>
<dbReference type="OrthoDB" id="9810331at2"/>
<comment type="function">
    <text evidence="5">An accessory protein needed during the final step in the assembly of 30S ribosomal subunit, possibly for assembly of the head region. Essential for efficient processing of 16S rRNA. May be needed both before and after RbfA during the maturation of 16S rRNA. It has affinity for free ribosomal 30S subunits but not for 70S ribosomes.</text>
</comment>
<dbReference type="GO" id="GO:0005737">
    <property type="term" value="C:cytoplasm"/>
    <property type="evidence" value="ECO:0007669"/>
    <property type="project" value="UniProtKB-SubCell"/>
</dbReference>
<dbReference type="InterPro" id="IPR011033">
    <property type="entry name" value="PRC_barrel-like_sf"/>
</dbReference>
<accession>A0A348AQ68</accession>
<dbReference type="InterPro" id="IPR002676">
    <property type="entry name" value="RimM_N"/>
</dbReference>
<evidence type="ECO:0000256" key="2">
    <source>
        <dbReference type="ARBA" id="ARBA00022517"/>
    </source>
</evidence>
<reference evidence="8 9" key="1">
    <citation type="journal article" date="2018" name="Int. J. Syst. Evol. Microbiol.">
        <title>Methylomusa anaerophila gen. nov., sp. nov., an anaerobic methanol-utilizing bacterium isolated from a microbial fuel cell.</title>
        <authorList>
            <person name="Amano N."/>
            <person name="Yamamuro A."/>
            <person name="Miyahara M."/>
            <person name="Kouzuma A."/>
            <person name="Abe T."/>
            <person name="Watanabe K."/>
        </authorList>
    </citation>
    <scope>NUCLEOTIDE SEQUENCE [LARGE SCALE GENOMIC DNA]</scope>
    <source>
        <strain evidence="8 9">MMFC1</strain>
    </source>
</reference>
<dbReference type="NCBIfam" id="TIGR02273">
    <property type="entry name" value="16S_RimM"/>
    <property type="match status" value="1"/>
</dbReference>
<comment type="subcellular location">
    <subcellularLocation>
        <location evidence="5">Cytoplasm</location>
    </subcellularLocation>
</comment>
<dbReference type="Pfam" id="PF01782">
    <property type="entry name" value="RimM"/>
    <property type="match status" value="1"/>
</dbReference>
<evidence type="ECO:0000256" key="3">
    <source>
        <dbReference type="ARBA" id="ARBA00022552"/>
    </source>
</evidence>
<dbReference type="Gene3D" id="2.30.30.240">
    <property type="entry name" value="PRC-barrel domain"/>
    <property type="match status" value="1"/>
</dbReference>
<gene>
    <name evidence="5 8" type="primary">rimM</name>
    <name evidence="8" type="ORF">MAMMFC1_03925</name>
</gene>
<dbReference type="InterPro" id="IPR036976">
    <property type="entry name" value="RimM_N_sf"/>
</dbReference>
<evidence type="ECO:0000313" key="9">
    <source>
        <dbReference type="Proteomes" id="UP000276437"/>
    </source>
</evidence>
<evidence type="ECO:0000256" key="4">
    <source>
        <dbReference type="ARBA" id="ARBA00023186"/>
    </source>
</evidence>
<dbReference type="GO" id="GO:0042274">
    <property type="term" value="P:ribosomal small subunit biogenesis"/>
    <property type="evidence" value="ECO:0007669"/>
    <property type="project" value="UniProtKB-UniRule"/>
</dbReference>
<dbReference type="AlphaFoldDB" id="A0A348AQ68"/>
<dbReference type="InterPro" id="IPR009000">
    <property type="entry name" value="Transl_B-barrel_sf"/>
</dbReference>